<name>A0A4R6LT81_9FIRM</name>
<dbReference type="PANTHER" id="PTHR42711">
    <property type="entry name" value="ABC TRANSPORTER ATP-BINDING PROTEIN"/>
    <property type="match status" value="1"/>
</dbReference>
<dbReference type="InterPro" id="IPR003593">
    <property type="entry name" value="AAA+_ATPase"/>
</dbReference>
<dbReference type="CDD" id="cd03230">
    <property type="entry name" value="ABC_DR_subfamily_A"/>
    <property type="match status" value="1"/>
</dbReference>
<dbReference type="GO" id="GO:0005524">
    <property type="term" value="F:ATP binding"/>
    <property type="evidence" value="ECO:0007669"/>
    <property type="project" value="UniProtKB-KW"/>
</dbReference>
<evidence type="ECO:0000256" key="6">
    <source>
        <dbReference type="ARBA" id="ARBA00022840"/>
    </source>
</evidence>
<dbReference type="RefSeq" id="WP_133515140.1">
    <property type="nucleotide sequence ID" value="NZ_SNWX01000012.1"/>
</dbReference>
<dbReference type="SMART" id="SM00382">
    <property type="entry name" value="AAA"/>
    <property type="match status" value="1"/>
</dbReference>
<dbReference type="EMBL" id="SNWX01000012">
    <property type="protein sequence ID" value="TDO89327.1"/>
    <property type="molecule type" value="Genomic_DNA"/>
</dbReference>
<evidence type="ECO:0000256" key="1">
    <source>
        <dbReference type="ARBA" id="ARBA00004236"/>
    </source>
</evidence>
<keyword evidence="4" id="KW-1003">Cell membrane</keyword>
<evidence type="ECO:0000256" key="5">
    <source>
        <dbReference type="ARBA" id="ARBA00022741"/>
    </source>
</evidence>
<sequence>MVENNKAVEIINLEKSYGSLKAVAGISFYVKKGQIFTLLGPNGAGKTTIIEILEGLKEKDAGKIKFFGETVAKISRKEKEEIGVLLQKNNYIEKIKVKEIIKMFSSFYKKSLSTADILKKIALEDKKDSFVEDISGGQQQRLSIGLALINDPKILYLDEPTTGLDPQARRKLWGLIKDLKKAGKTIFLTTHYMEEAEKLSDYVYIMDQGKIIADGSPEKLIDNLGQENVIVFEKTGFTDSAIDELRETYPGLKITESEISIYVKDLSHSLTELINWAGEKEIKIDNLKIRRPNLEDVFIELTGKGLRD</sequence>
<dbReference type="SUPFAM" id="SSF52540">
    <property type="entry name" value="P-loop containing nucleoside triphosphate hydrolases"/>
    <property type="match status" value="1"/>
</dbReference>
<evidence type="ECO:0000256" key="4">
    <source>
        <dbReference type="ARBA" id="ARBA00022475"/>
    </source>
</evidence>
<dbReference type="InterPro" id="IPR050763">
    <property type="entry name" value="ABC_transporter_ATP-binding"/>
</dbReference>
<reference evidence="10 11" key="1">
    <citation type="submission" date="2019-03" db="EMBL/GenBank/DDBJ databases">
        <title>Subsurface microbial communities from deep shales in Ohio and West Virginia, USA.</title>
        <authorList>
            <person name="Wrighton K."/>
        </authorList>
    </citation>
    <scope>NUCLEOTIDE SEQUENCE [LARGE SCALE GENOMIC DNA]</scope>
    <source>
        <strain evidence="10 11">MA284_T2</strain>
    </source>
</reference>
<dbReference type="OrthoDB" id="9804819at2"/>
<feature type="domain" description="ABC transporter" evidence="9">
    <location>
        <begin position="8"/>
        <end position="233"/>
    </location>
</feature>
<evidence type="ECO:0000313" key="11">
    <source>
        <dbReference type="Proteomes" id="UP000295064"/>
    </source>
</evidence>
<evidence type="ECO:0000256" key="8">
    <source>
        <dbReference type="ARBA" id="ARBA00023136"/>
    </source>
</evidence>
<evidence type="ECO:0000259" key="9">
    <source>
        <dbReference type="PROSITE" id="PS50893"/>
    </source>
</evidence>
<evidence type="ECO:0000256" key="7">
    <source>
        <dbReference type="ARBA" id="ARBA00022967"/>
    </source>
</evidence>
<keyword evidence="3" id="KW-0813">Transport</keyword>
<evidence type="ECO:0000256" key="2">
    <source>
        <dbReference type="ARBA" id="ARBA00005417"/>
    </source>
</evidence>
<dbReference type="InterPro" id="IPR027417">
    <property type="entry name" value="P-loop_NTPase"/>
</dbReference>
<dbReference type="PROSITE" id="PS00211">
    <property type="entry name" value="ABC_TRANSPORTER_1"/>
    <property type="match status" value="1"/>
</dbReference>
<dbReference type="Gene3D" id="3.40.50.300">
    <property type="entry name" value="P-loop containing nucleotide triphosphate hydrolases"/>
    <property type="match status" value="1"/>
</dbReference>
<keyword evidence="6 10" id="KW-0067">ATP-binding</keyword>
<dbReference type="PANTHER" id="PTHR42711:SF5">
    <property type="entry name" value="ABC TRANSPORTER ATP-BINDING PROTEIN NATA"/>
    <property type="match status" value="1"/>
</dbReference>
<dbReference type="InterPro" id="IPR003439">
    <property type="entry name" value="ABC_transporter-like_ATP-bd"/>
</dbReference>
<keyword evidence="8" id="KW-0472">Membrane</keyword>
<accession>A0A4R6LT81</accession>
<proteinExistence type="inferred from homology"/>
<dbReference type="FunFam" id="3.40.50.300:FF:000589">
    <property type="entry name" value="ABC transporter, ATP-binding subunit"/>
    <property type="match status" value="1"/>
</dbReference>
<evidence type="ECO:0000256" key="3">
    <source>
        <dbReference type="ARBA" id="ARBA00022448"/>
    </source>
</evidence>
<dbReference type="GO" id="GO:0005886">
    <property type="term" value="C:plasma membrane"/>
    <property type="evidence" value="ECO:0007669"/>
    <property type="project" value="UniProtKB-SubCell"/>
</dbReference>
<evidence type="ECO:0000313" key="10">
    <source>
        <dbReference type="EMBL" id="TDO89327.1"/>
    </source>
</evidence>
<comment type="similarity">
    <text evidence="2">Belongs to the ABC transporter superfamily.</text>
</comment>
<dbReference type="PROSITE" id="PS50893">
    <property type="entry name" value="ABC_TRANSPORTER_2"/>
    <property type="match status" value="1"/>
</dbReference>
<dbReference type="Proteomes" id="UP000295064">
    <property type="component" value="Unassembled WGS sequence"/>
</dbReference>
<keyword evidence="5" id="KW-0547">Nucleotide-binding</keyword>
<organism evidence="10 11">
    <name type="scientific">Halanaerobium saccharolyticum</name>
    <dbReference type="NCBI Taxonomy" id="43595"/>
    <lineage>
        <taxon>Bacteria</taxon>
        <taxon>Bacillati</taxon>
        <taxon>Bacillota</taxon>
        <taxon>Clostridia</taxon>
        <taxon>Halanaerobiales</taxon>
        <taxon>Halanaerobiaceae</taxon>
        <taxon>Halanaerobium</taxon>
    </lineage>
</organism>
<dbReference type="AlphaFoldDB" id="A0A4R6LT81"/>
<protein>
    <submittedName>
        <fullName evidence="10">ABC-2 type transport system ATP-binding protein</fullName>
    </submittedName>
</protein>
<dbReference type="Pfam" id="PF00005">
    <property type="entry name" value="ABC_tran"/>
    <property type="match status" value="1"/>
</dbReference>
<keyword evidence="7" id="KW-1278">Translocase</keyword>
<gene>
    <name evidence="10" type="ORF">DFR79_11281</name>
</gene>
<dbReference type="InterPro" id="IPR017871">
    <property type="entry name" value="ABC_transporter-like_CS"/>
</dbReference>
<dbReference type="GO" id="GO:0016887">
    <property type="term" value="F:ATP hydrolysis activity"/>
    <property type="evidence" value="ECO:0007669"/>
    <property type="project" value="InterPro"/>
</dbReference>
<comment type="subcellular location">
    <subcellularLocation>
        <location evidence="1">Cell membrane</location>
    </subcellularLocation>
</comment>
<comment type="caution">
    <text evidence="10">The sequence shown here is derived from an EMBL/GenBank/DDBJ whole genome shotgun (WGS) entry which is preliminary data.</text>
</comment>